<proteinExistence type="predicted"/>
<dbReference type="InterPro" id="IPR008969">
    <property type="entry name" value="CarboxyPept-like_regulatory"/>
</dbReference>
<dbReference type="SUPFAM" id="SSF53474">
    <property type="entry name" value="alpha/beta-Hydrolases"/>
    <property type="match status" value="1"/>
</dbReference>
<gene>
    <name evidence="2" type="ORF">GCM10022406_26030</name>
</gene>
<keyword evidence="3" id="KW-1185">Reference proteome</keyword>
<sequence>MFSFFLLLQSPVAAQSLLLEGQVRDQVSQAPVPFATLGIQQQPLGSVADAQGRFHFRVPTTLLASGAVQLVVSCVGFTPAAVPVAAFRAGPQTVQLRAAAVELGDVTVRPGNVTTKTFGRTGASAFMVARMYTEPALEQDELGKEQGTILDLDPDCRLRELRFHVAFNRFQRVRFRLNLYAVQAGRPAAPVPHPDILFEVTQPRGWVSVDLTPYRILLQNHRQVAVTLQWLQSEAAPGTPKAFGLSAVPTPGHAILFRDKSQAPWREVRPGHLSLFLTADSYRGAAPRRSAPTPATYAVPDSLKYLQFVEHPQPAPPDSHHYGDSAAAGHYVPVRGARLYYEEYGQGAPLLLLHGNGQSVAAFERQLAPLARHFRVIAVDTRAQGKSRDFTTGPLSYDLFAADAWQLLQALHLERASVLGWSDGANTALQLALAHPAAVDRLVLMAPNLFPTEQALAPGVLAGLREQLLSLPARPDTSARQQARLVQLLLEEPRLSFTELAAITAPTLVLAGQYDLIRETHTRAIARHIRGARLAIFPGASHNAPQEIPALFNQTVLDFLLTP</sequence>
<dbReference type="Proteomes" id="UP001499909">
    <property type="component" value="Unassembled WGS sequence"/>
</dbReference>
<protein>
    <recommendedName>
        <fullName evidence="1">AB hydrolase-1 domain-containing protein</fullName>
    </recommendedName>
</protein>
<dbReference type="InterPro" id="IPR000073">
    <property type="entry name" value="AB_hydrolase_1"/>
</dbReference>
<dbReference type="SUPFAM" id="SSF49464">
    <property type="entry name" value="Carboxypeptidase regulatory domain-like"/>
    <property type="match status" value="1"/>
</dbReference>
<evidence type="ECO:0000259" key="1">
    <source>
        <dbReference type="Pfam" id="PF00561"/>
    </source>
</evidence>
<accession>A0ABP7NA02</accession>
<reference evidence="3" key="1">
    <citation type="journal article" date="2019" name="Int. J. Syst. Evol. Microbiol.">
        <title>The Global Catalogue of Microorganisms (GCM) 10K type strain sequencing project: providing services to taxonomists for standard genome sequencing and annotation.</title>
        <authorList>
            <consortium name="The Broad Institute Genomics Platform"/>
            <consortium name="The Broad Institute Genome Sequencing Center for Infectious Disease"/>
            <person name="Wu L."/>
            <person name="Ma J."/>
        </authorList>
    </citation>
    <scope>NUCLEOTIDE SEQUENCE [LARGE SCALE GENOMIC DNA]</scope>
    <source>
        <strain evidence="3">JCM 17214</strain>
    </source>
</reference>
<evidence type="ECO:0000313" key="3">
    <source>
        <dbReference type="Proteomes" id="UP001499909"/>
    </source>
</evidence>
<comment type="caution">
    <text evidence="2">The sequence shown here is derived from an EMBL/GenBank/DDBJ whole genome shotgun (WGS) entry which is preliminary data.</text>
</comment>
<dbReference type="InterPro" id="IPR029058">
    <property type="entry name" value="AB_hydrolase_fold"/>
</dbReference>
<dbReference type="Pfam" id="PF00561">
    <property type="entry name" value="Abhydrolase_1"/>
    <property type="match status" value="1"/>
</dbReference>
<dbReference type="PANTHER" id="PTHR46331">
    <property type="entry name" value="VALACYCLOVIR HYDROLASE"/>
    <property type="match status" value="1"/>
</dbReference>
<feature type="domain" description="AB hydrolase-1" evidence="1">
    <location>
        <begin position="349"/>
        <end position="455"/>
    </location>
</feature>
<dbReference type="EMBL" id="BAABDH010000041">
    <property type="protein sequence ID" value="GAA3940860.1"/>
    <property type="molecule type" value="Genomic_DNA"/>
</dbReference>
<organism evidence="2 3">
    <name type="scientific">Hymenobacter algoricola</name>
    <dbReference type="NCBI Taxonomy" id="486267"/>
    <lineage>
        <taxon>Bacteria</taxon>
        <taxon>Pseudomonadati</taxon>
        <taxon>Bacteroidota</taxon>
        <taxon>Cytophagia</taxon>
        <taxon>Cytophagales</taxon>
        <taxon>Hymenobacteraceae</taxon>
        <taxon>Hymenobacter</taxon>
    </lineage>
</organism>
<name>A0ABP7NA02_9BACT</name>
<evidence type="ECO:0000313" key="2">
    <source>
        <dbReference type="EMBL" id="GAA3940860.1"/>
    </source>
</evidence>
<dbReference type="Gene3D" id="2.60.40.1120">
    <property type="entry name" value="Carboxypeptidase-like, regulatory domain"/>
    <property type="match status" value="1"/>
</dbReference>
<dbReference type="PANTHER" id="PTHR46331:SF2">
    <property type="entry name" value="VALACYCLOVIR HYDROLASE"/>
    <property type="match status" value="1"/>
</dbReference>
<dbReference type="Gene3D" id="3.40.50.1820">
    <property type="entry name" value="alpha/beta hydrolase"/>
    <property type="match status" value="1"/>
</dbReference>
<dbReference type="Pfam" id="PF13715">
    <property type="entry name" value="CarbopepD_reg_2"/>
    <property type="match status" value="1"/>
</dbReference>